<dbReference type="SUPFAM" id="SSF51126">
    <property type="entry name" value="Pectin lyase-like"/>
    <property type="match status" value="1"/>
</dbReference>
<dbReference type="InterPro" id="IPR011050">
    <property type="entry name" value="Pectin_lyase_fold/virulence"/>
</dbReference>
<evidence type="ECO:0000313" key="3">
    <source>
        <dbReference type="EMBL" id="GMI35654.1"/>
    </source>
</evidence>
<dbReference type="EMBL" id="BRYB01000699">
    <property type="protein sequence ID" value="GMI35654.1"/>
    <property type="molecule type" value="Genomic_DNA"/>
</dbReference>
<comment type="caution">
    <text evidence="3">The sequence shown here is derived from an EMBL/GenBank/DDBJ whole genome shotgun (WGS) entry which is preliminary data.</text>
</comment>
<feature type="compositionally biased region" description="Acidic residues" evidence="1">
    <location>
        <begin position="676"/>
        <end position="699"/>
    </location>
</feature>
<evidence type="ECO:0000256" key="1">
    <source>
        <dbReference type="SAM" id="MobiDB-lite"/>
    </source>
</evidence>
<feature type="region of interest" description="Disordered" evidence="1">
    <location>
        <begin position="676"/>
        <end position="700"/>
    </location>
</feature>
<keyword evidence="4" id="KW-1185">Reference proteome</keyword>
<keyword evidence="2" id="KW-0732">Signal</keyword>
<feature type="chain" id="PRO_5045198626" description="Apple domain-containing protein" evidence="2">
    <location>
        <begin position="21"/>
        <end position="722"/>
    </location>
</feature>
<dbReference type="Gene3D" id="2.160.20.10">
    <property type="entry name" value="Single-stranded right-handed beta-helix, Pectin lyase-like"/>
    <property type="match status" value="1"/>
</dbReference>
<sequence length="722" mass="77661">MLRSVFLSCLLLASVLVTDATTKYTVKACLASSLSSTTCLSGSLKSVATTYLTQPVTGECEETVDQKGSVTTADLTLPSGSGQVLLVEVITAHSSHTSDSGFFVRPTRRTRSWGKPTLTSKSATFFLADTGQYSVEFASQASWRSEASLSFDSLMLFVNPPLSIPADTETISDDSTALAVDLGPNKKYVFANDMSYDWGGDKVFKVHDNTHVYFEPGAHVRARIVQTEKKVDNVLISGYGTLDAHYDLEPDLVGISDDNTHQTIGIYGKNIRVHGVTILNTNPKCGAWGYCLNINANWSPIGDPSDPFGADELQDQTTPAPSYKPRQAHCQLNNMDDSPNTDFSNCPTSHDDGQKVTFVKCLTWAMGQDGINAGKYGTVDNSFVRVIDDAIKPWDSYGVYTNVTIWQQALGWPINFGWWNWNQPDVNTEIEDIYVIHNHNWHTSGGWPESASGQCTIGGIYGSGAPKTGYKLKNIFVETAASCAVGLEISKSAYSRHPTVDGCVASISDMEIEGLFFDEPFKTGTGYNNFISGEASPYPACTGDLSGKVENVKISSSVAGAILSESDFTLPAPSTVPGLTFSAPTDPHPFPAYALHAGKNAYVGAGVSLEIEEDGEITVNALQCAARCQSDWSCDCVVYQKSDGRCWKRQGCVPTLFDDDSSYDTYVRDWTVPVREEEDDGAVVDGDDEGGEEDEDEDGAAAGFGLGAAALAGAGVVFAMLG</sequence>
<gene>
    <name evidence="3" type="ORF">TeGR_g13029</name>
</gene>
<evidence type="ECO:0008006" key="5">
    <source>
        <dbReference type="Google" id="ProtNLM"/>
    </source>
</evidence>
<evidence type="ECO:0000313" key="4">
    <source>
        <dbReference type="Proteomes" id="UP001165060"/>
    </source>
</evidence>
<proteinExistence type="predicted"/>
<accession>A0ABQ6MYX0</accession>
<feature type="signal peptide" evidence="2">
    <location>
        <begin position="1"/>
        <end position="20"/>
    </location>
</feature>
<protein>
    <recommendedName>
        <fullName evidence="5">Apple domain-containing protein</fullName>
    </recommendedName>
</protein>
<dbReference type="InterPro" id="IPR012334">
    <property type="entry name" value="Pectin_lyas_fold"/>
</dbReference>
<evidence type="ECO:0000256" key="2">
    <source>
        <dbReference type="SAM" id="SignalP"/>
    </source>
</evidence>
<dbReference type="Proteomes" id="UP001165060">
    <property type="component" value="Unassembled WGS sequence"/>
</dbReference>
<name>A0ABQ6MYX0_9STRA</name>
<organism evidence="3 4">
    <name type="scientific">Tetraparma gracilis</name>
    <dbReference type="NCBI Taxonomy" id="2962635"/>
    <lineage>
        <taxon>Eukaryota</taxon>
        <taxon>Sar</taxon>
        <taxon>Stramenopiles</taxon>
        <taxon>Ochrophyta</taxon>
        <taxon>Bolidophyceae</taxon>
        <taxon>Parmales</taxon>
        <taxon>Triparmaceae</taxon>
        <taxon>Tetraparma</taxon>
    </lineage>
</organism>
<reference evidence="3 4" key="1">
    <citation type="journal article" date="2023" name="Commun. Biol.">
        <title>Genome analysis of Parmales, the sister group of diatoms, reveals the evolutionary specialization of diatoms from phago-mixotrophs to photoautotrophs.</title>
        <authorList>
            <person name="Ban H."/>
            <person name="Sato S."/>
            <person name="Yoshikawa S."/>
            <person name="Yamada K."/>
            <person name="Nakamura Y."/>
            <person name="Ichinomiya M."/>
            <person name="Sato N."/>
            <person name="Blanc-Mathieu R."/>
            <person name="Endo H."/>
            <person name="Kuwata A."/>
            <person name="Ogata H."/>
        </authorList>
    </citation>
    <scope>NUCLEOTIDE SEQUENCE [LARGE SCALE GENOMIC DNA]</scope>
</reference>